<keyword evidence="1" id="KW-1133">Transmembrane helix</keyword>
<keyword evidence="3" id="KW-1185">Reference proteome</keyword>
<evidence type="ECO:0000313" key="2">
    <source>
        <dbReference type="EMBL" id="EAQ10564.1"/>
    </source>
</evidence>
<dbReference type="RefSeq" id="WP_008329692.1">
    <property type="nucleotide sequence ID" value="NZ_CH902578.1"/>
</dbReference>
<feature type="transmembrane region" description="Helical" evidence="1">
    <location>
        <begin position="12"/>
        <end position="36"/>
    </location>
</feature>
<proteinExistence type="predicted"/>
<dbReference type="STRING" id="314271.RB2654_06062"/>
<name>A3VMG1_9RHOB</name>
<sequence length="153" mass="16246">MGTPDPARKPSPLSGVALPVAVLAVSVIGAGAILLWPEDDPAPAVDPYEVARDCDAAEQVRFEGKIFCPGTLIEVFKYAGIDTVAHNGATYRIVVDAGRTGTILGHAPSPVNGTPSVARILWDAQEWPLEDGGTAMLPAFEETTHADYLRLRR</sequence>
<evidence type="ECO:0000313" key="3">
    <source>
        <dbReference type="Proteomes" id="UP000002931"/>
    </source>
</evidence>
<dbReference type="HOGENOM" id="CLU_1711043_0_0_5"/>
<dbReference type="EMBL" id="AAMT01000032">
    <property type="protein sequence ID" value="EAQ10564.1"/>
    <property type="molecule type" value="Genomic_DNA"/>
</dbReference>
<keyword evidence="1" id="KW-0812">Transmembrane</keyword>
<comment type="caution">
    <text evidence="2">The sequence shown here is derived from an EMBL/GenBank/DDBJ whole genome shotgun (WGS) entry which is preliminary data.</text>
</comment>
<gene>
    <name evidence="2" type="ORF">RB2654_06062</name>
</gene>
<reference evidence="2 3" key="1">
    <citation type="journal article" date="2010" name="J. Bacteriol.">
        <title>Genome sequences of Pelagibaca bermudensis HTCC2601T and Maritimibacter alkaliphilus HTCC2654T, the type strains of two marine Roseobacter genera.</title>
        <authorList>
            <person name="Thrash J.C."/>
            <person name="Cho J.C."/>
            <person name="Ferriera S."/>
            <person name="Johnson J."/>
            <person name="Vergin K.L."/>
            <person name="Giovannoni S.J."/>
        </authorList>
    </citation>
    <scope>NUCLEOTIDE SEQUENCE [LARGE SCALE GENOMIC DNA]</scope>
    <source>
        <strain evidence="2 3">HTCC2654</strain>
    </source>
</reference>
<dbReference type="AlphaFoldDB" id="A3VMG1"/>
<dbReference type="Proteomes" id="UP000002931">
    <property type="component" value="Unassembled WGS sequence"/>
</dbReference>
<accession>A3VMG1</accession>
<protein>
    <submittedName>
        <fullName evidence="2">Uncharacterized protein</fullName>
    </submittedName>
</protein>
<organism evidence="2 3">
    <name type="scientific">Maritimibacter alkaliphilus HTCC2654</name>
    <dbReference type="NCBI Taxonomy" id="314271"/>
    <lineage>
        <taxon>Bacteria</taxon>
        <taxon>Pseudomonadati</taxon>
        <taxon>Pseudomonadota</taxon>
        <taxon>Alphaproteobacteria</taxon>
        <taxon>Rhodobacterales</taxon>
        <taxon>Roseobacteraceae</taxon>
        <taxon>Maritimibacter</taxon>
    </lineage>
</organism>
<evidence type="ECO:0000256" key="1">
    <source>
        <dbReference type="SAM" id="Phobius"/>
    </source>
</evidence>
<keyword evidence="1" id="KW-0472">Membrane</keyword>